<dbReference type="STRING" id="569365.A0A0D1ZJP1"/>
<evidence type="ECO:0000313" key="6">
    <source>
        <dbReference type="Proteomes" id="UP000054466"/>
    </source>
</evidence>
<comment type="similarity">
    <text evidence="1">Belongs to the class-A beta-lactamase family.</text>
</comment>
<dbReference type="InterPro" id="IPR050789">
    <property type="entry name" value="Diverse_Enzym_Activities"/>
</dbReference>
<evidence type="ECO:0000259" key="4">
    <source>
        <dbReference type="Pfam" id="PF00144"/>
    </source>
</evidence>
<evidence type="ECO:0000256" key="3">
    <source>
        <dbReference type="SAM" id="MobiDB-lite"/>
    </source>
</evidence>
<dbReference type="AlphaFoldDB" id="A0A0D1ZJP1"/>
<accession>A0A0D1ZJP1</accession>
<feature type="region of interest" description="Disordered" evidence="3">
    <location>
        <begin position="248"/>
        <end position="272"/>
    </location>
</feature>
<feature type="domain" description="Beta-lactamase-related" evidence="4">
    <location>
        <begin position="30"/>
        <end position="417"/>
    </location>
</feature>
<dbReference type="SUPFAM" id="SSF56601">
    <property type="entry name" value="beta-lactamase/transpeptidase-like"/>
    <property type="match status" value="1"/>
</dbReference>
<protein>
    <recommendedName>
        <fullName evidence="4">Beta-lactamase-related domain-containing protein</fullName>
    </recommendedName>
</protein>
<dbReference type="GO" id="GO:0016787">
    <property type="term" value="F:hydrolase activity"/>
    <property type="evidence" value="ECO:0007669"/>
    <property type="project" value="UniProtKB-KW"/>
</dbReference>
<dbReference type="PANTHER" id="PTHR43283:SF17">
    <property type="entry name" value="(LOVD), PUTATIVE (AFU_ORTHOLOGUE AFUA_5G00920)-RELATED"/>
    <property type="match status" value="1"/>
</dbReference>
<evidence type="ECO:0000313" key="5">
    <source>
        <dbReference type="EMBL" id="KIW28226.1"/>
    </source>
</evidence>
<dbReference type="EMBL" id="KN847043">
    <property type="protein sequence ID" value="KIW28226.1"/>
    <property type="molecule type" value="Genomic_DNA"/>
</dbReference>
<proteinExistence type="inferred from homology"/>
<dbReference type="InterPro" id="IPR001466">
    <property type="entry name" value="Beta-lactam-related"/>
</dbReference>
<organism evidence="5 6">
    <name type="scientific">Cladophialophora immunda</name>
    <dbReference type="NCBI Taxonomy" id="569365"/>
    <lineage>
        <taxon>Eukaryota</taxon>
        <taxon>Fungi</taxon>
        <taxon>Dikarya</taxon>
        <taxon>Ascomycota</taxon>
        <taxon>Pezizomycotina</taxon>
        <taxon>Eurotiomycetes</taxon>
        <taxon>Chaetothyriomycetidae</taxon>
        <taxon>Chaetothyriales</taxon>
        <taxon>Herpotrichiellaceae</taxon>
        <taxon>Cladophialophora</taxon>
    </lineage>
</organism>
<reference evidence="5 6" key="1">
    <citation type="submission" date="2015-01" db="EMBL/GenBank/DDBJ databases">
        <title>The Genome Sequence of Cladophialophora immunda CBS83496.</title>
        <authorList>
            <consortium name="The Broad Institute Genomics Platform"/>
            <person name="Cuomo C."/>
            <person name="de Hoog S."/>
            <person name="Gorbushina A."/>
            <person name="Stielow B."/>
            <person name="Teixiera M."/>
            <person name="Abouelleil A."/>
            <person name="Chapman S.B."/>
            <person name="Priest M."/>
            <person name="Young S.K."/>
            <person name="Wortman J."/>
            <person name="Nusbaum C."/>
            <person name="Birren B."/>
        </authorList>
    </citation>
    <scope>NUCLEOTIDE SEQUENCE [LARGE SCALE GENOMIC DNA]</scope>
    <source>
        <strain evidence="5 6">CBS 83496</strain>
    </source>
</reference>
<dbReference type="PANTHER" id="PTHR43283">
    <property type="entry name" value="BETA-LACTAMASE-RELATED"/>
    <property type="match status" value="1"/>
</dbReference>
<evidence type="ECO:0000256" key="2">
    <source>
        <dbReference type="ARBA" id="ARBA00022801"/>
    </source>
</evidence>
<name>A0A0D1ZJP1_9EURO</name>
<evidence type="ECO:0000256" key="1">
    <source>
        <dbReference type="ARBA" id="ARBA00009009"/>
    </source>
</evidence>
<dbReference type="Proteomes" id="UP000054466">
    <property type="component" value="Unassembled WGS sequence"/>
</dbReference>
<sequence length="447" mass="48130">MAEVEDILRKYTDPSTGCVHGATFVAVDREGNDLCRTSVGGRTVDRSDPLTPDTLTWIASQSKLVTSVAVMQIVEKGLIGLDDDVREVLPVLKDLKVLLGFEGDDQADEPDLQAISRGGAGADPDKMKPTGKPIYEDVKGKITLRQLMSHTSGFCYDLSSPLLMRWSAATGRTDNMFSGKIEGSLHPLLYQPGESWMYSDGLDWAGQVVEALTKQNLDAYMQENIWGPLAAKSTTFYPTKHFHPNPMPALHETAQRTNPAESPKALDSKPATSLWPTTARDAIGGAGLYSTANDYIRLLACLLQDGGPLLKKESVDEMFRPQIGAGSTEAFHGAVRSSGRDRLWKSPASAAATAATAAATAGTAQEQGAIPAGHSLAGAVNLEDVPGRRHRGTVNWGGLPNLFWWVDRKGGVAGTLFNQIVPAGDPLCMELLVELEEAAYKLKEKKD</sequence>
<dbReference type="RefSeq" id="XP_016248442.1">
    <property type="nucleotide sequence ID" value="XM_016395023.1"/>
</dbReference>
<dbReference type="Gene3D" id="3.40.710.10">
    <property type="entry name" value="DD-peptidase/beta-lactamase superfamily"/>
    <property type="match status" value="1"/>
</dbReference>
<keyword evidence="2" id="KW-0378">Hydrolase</keyword>
<dbReference type="VEuPathDB" id="FungiDB:PV07_07906"/>
<dbReference type="GeneID" id="27347100"/>
<dbReference type="Pfam" id="PF00144">
    <property type="entry name" value="Beta-lactamase"/>
    <property type="match status" value="1"/>
</dbReference>
<dbReference type="OrthoDB" id="428260at2759"/>
<feature type="compositionally biased region" description="Basic and acidic residues" evidence="3">
    <location>
        <begin position="123"/>
        <end position="132"/>
    </location>
</feature>
<feature type="region of interest" description="Disordered" evidence="3">
    <location>
        <begin position="109"/>
        <end position="132"/>
    </location>
</feature>
<gene>
    <name evidence="5" type="ORF">PV07_07906</name>
</gene>
<dbReference type="InterPro" id="IPR012338">
    <property type="entry name" value="Beta-lactam/transpept-like"/>
</dbReference>
<keyword evidence="6" id="KW-1185">Reference proteome</keyword>